<evidence type="ECO:0000256" key="6">
    <source>
        <dbReference type="ARBA" id="ARBA00023146"/>
    </source>
</evidence>
<dbReference type="InterPro" id="IPR006195">
    <property type="entry name" value="aa-tRNA-synth_II"/>
</dbReference>
<dbReference type="PANTHER" id="PTHR42918">
    <property type="entry name" value="LYSYL-TRNA SYNTHETASE"/>
    <property type="match status" value="1"/>
</dbReference>
<organism evidence="11 12">
    <name type="scientific">Posidoniimonas corsicana</name>
    <dbReference type="NCBI Taxonomy" id="1938618"/>
    <lineage>
        <taxon>Bacteria</taxon>
        <taxon>Pseudomonadati</taxon>
        <taxon>Planctomycetota</taxon>
        <taxon>Planctomycetia</taxon>
        <taxon>Pirellulales</taxon>
        <taxon>Lacipirellulaceae</taxon>
        <taxon>Posidoniimonas</taxon>
    </lineage>
</organism>
<evidence type="ECO:0000256" key="9">
    <source>
        <dbReference type="RuleBase" id="RU000336"/>
    </source>
</evidence>
<evidence type="ECO:0000256" key="3">
    <source>
        <dbReference type="ARBA" id="ARBA00022723"/>
    </source>
</evidence>
<dbReference type="PROSITE" id="PS50862">
    <property type="entry name" value="AA_TRNA_LIGASE_II"/>
    <property type="match status" value="1"/>
</dbReference>
<keyword evidence="5 8" id="KW-0067">ATP-binding</keyword>
<proteinExistence type="inferred from homology"/>
<dbReference type="GO" id="GO:0000049">
    <property type="term" value="F:tRNA binding"/>
    <property type="evidence" value="ECO:0007669"/>
    <property type="project" value="TreeGrafter"/>
</dbReference>
<evidence type="ECO:0000313" key="11">
    <source>
        <dbReference type="EMBL" id="TWT37884.1"/>
    </source>
</evidence>
<accession>A0A5C5VGU7</accession>
<feature type="domain" description="Aminoacyl-transfer RNA synthetases class-II family profile" evidence="10">
    <location>
        <begin position="251"/>
        <end position="565"/>
    </location>
</feature>
<keyword evidence="12" id="KW-1185">Reference proteome</keyword>
<dbReference type="InterPro" id="IPR002313">
    <property type="entry name" value="Lys-tRNA-ligase_II"/>
</dbReference>
<evidence type="ECO:0000256" key="4">
    <source>
        <dbReference type="ARBA" id="ARBA00022741"/>
    </source>
</evidence>
<evidence type="ECO:0000256" key="1">
    <source>
        <dbReference type="ARBA" id="ARBA00008226"/>
    </source>
</evidence>
<dbReference type="GO" id="GO:0005829">
    <property type="term" value="C:cytosol"/>
    <property type="evidence" value="ECO:0007669"/>
    <property type="project" value="TreeGrafter"/>
</dbReference>
<feature type="binding site" evidence="8">
    <location>
        <position position="485"/>
    </location>
    <ligand>
        <name>Mg(2+)</name>
        <dbReference type="ChEBI" id="CHEBI:18420"/>
        <label>2</label>
    </ligand>
</feature>
<feature type="binding site" evidence="8">
    <location>
        <position position="485"/>
    </location>
    <ligand>
        <name>Mg(2+)</name>
        <dbReference type="ChEBI" id="CHEBI:18420"/>
        <label>1</label>
    </ligand>
</feature>
<evidence type="ECO:0000313" key="12">
    <source>
        <dbReference type="Proteomes" id="UP000316714"/>
    </source>
</evidence>
<keyword evidence="3 8" id="KW-0479">Metal-binding</keyword>
<comment type="cofactor">
    <cofactor evidence="8 9">
        <name>Mg(2+)</name>
        <dbReference type="ChEBI" id="CHEBI:18420"/>
    </cofactor>
    <text evidence="8 9">Binds 3 Mg(2+) ions per subunit.</text>
</comment>
<evidence type="ECO:0000256" key="8">
    <source>
        <dbReference type="HAMAP-Rule" id="MF_00252"/>
    </source>
</evidence>
<name>A0A5C5VGU7_9BACT</name>
<dbReference type="SUPFAM" id="SSF50249">
    <property type="entry name" value="Nucleic acid-binding proteins"/>
    <property type="match status" value="1"/>
</dbReference>
<keyword evidence="6 8" id="KW-0030">Aminoacyl-tRNA synthetase</keyword>
<evidence type="ECO:0000259" key="10">
    <source>
        <dbReference type="PROSITE" id="PS50862"/>
    </source>
</evidence>
<dbReference type="GO" id="GO:0004824">
    <property type="term" value="F:lysine-tRNA ligase activity"/>
    <property type="evidence" value="ECO:0007669"/>
    <property type="project" value="UniProtKB-UniRule"/>
</dbReference>
<gene>
    <name evidence="8 11" type="primary">lysS</name>
    <name evidence="11" type="ORF">KOR34_28500</name>
</gene>
<evidence type="ECO:0000256" key="5">
    <source>
        <dbReference type="ARBA" id="ARBA00022840"/>
    </source>
</evidence>
<evidence type="ECO:0000256" key="2">
    <source>
        <dbReference type="ARBA" id="ARBA00022598"/>
    </source>
</evidence>
<comment type="catalytic activity">
    <reaction evidence="7 8 9">
        <text>tRNA(Lys) + L-lysine + ATP = L-lysyl-tRNA(Lys) + AMP + diphosphate</text>
        <dbReference type="Rhea" id="RHEA:20792"/>
        <dbReference type="Rhea" id="RHEA-COMP:9696"/>
        <dbReference type="Rhea" id="RHEA-COMP:9697"/>
        <dbReference type="ChEBI" id="CHEBI:30616"/>
        <dbReference type="ChEBI" id="CHEBI:32551"/>
        <dbReference type="ChEBI" id="CHEBI:33019"/>
        <dbReference type="ChEBI" id="CHEBI:78442"/>
        <dbReference type="ChEBI" id="CHEBI:78529"/>
        <dbReference type="ChEBI" id="CHEBI:456215"/>
        <dbReference type="EC" id="6.1.1.6"/>
    </reaction>
</comment>
<comment type="subunit">
    <text evidence="8">Homodimer.</text>
</comment>
<dbReference type="CDD" id="cd00775">
    <property type="entry name" value="LysRS_core"/>
    <property type="match status" value="1"/>
</dbReference>
<dbReference type="Gene3D" id="2.40.50.140">
    <property type="entry name" value="Nucleic acid-binding proteins"/>
    <property type="match status" value="1"/>
</dbReference>
<dbReference type="InterPro" id="IPR004365">
    <property type="entry name" value="NA-bd_OB_tRNA"/>
</dbReference>
<keyword evidence="4 8" id="KW-0547">Nucleotide-binding</keyword>
<dbReference type="HAMAP" id="MF_00252">
    <property type="entry name" value="Lys_tRNA_synth_class2"/>
    <property type="match status" value="1"/>
</dbReference>
<dbReference type="PRINTS" id="PR00982">
    <property type="entry name" value="TRNASYNTHLYS"/>
</dbReference>
<dbReference type="PANTHER" id="PTHR42918:SF15">
    <property type="entry name" value="LYSINE--TRNA LIGASE, CHLOROPLASTIC_MITOCHONDRIAL"/>
    <property type="match status" value="1"/>
</dbReference>
<dbReference type="Proteomes" id="UP000316714">
    <property type="component" value="Unassembled WGS sequence"/>
</dbReference>
<dbReference type="NCBIfam" id="NF001756">
    <property type="entry name" value="PRK00484.1"/>
    <property type="match status" value="1"/>
</dbReference>
<dbReference type="InterPro" id="IPR012340">
    <property type="entry name" value="NA-bd_OB-fold"/>
</dbReference>
<dbReference type="InterPro" id="IPR044136">
    <property type="entry name" value="Lys-tRNA-ligase_II_N"/>
</dbReference>
<comment type="caution">
    <text evidence="11">The sequence shown here is derived from an EMBL/GenBank/DDBJ whole genome shotgun (WGS) entry which is preliminary data.</text>
</comment>
<dbReference type="OrthoDB" id="9802326at2"/>
<dbReference type="InterPro" id="IPR045864">
    <property type="entry name" value="aa-tRNA-synth_II/BPL/LPL"/>
</dbReference>
<dbReference type="InterPro" id="IPR018149">
    <property type="entry name" value="Lys-tRNA-synth_II_C"/>
</dbReference>
<dbReference type="AlphaFoldDB" id="A0A5C5VGU7"/>
<dbReference type="CDD" id="cd04322">
    <property type="entry name" value="LysRS_N"/>
    <property type="match status" value="1"/>
</dbReference>
<keyword evidence="8 9" id="KW-0460">Magnesium</keyword>
<reference evidence="11 12" key="1">
    <citation type="submission" date="2019-02" db="EMBL/GenBank/DDBJ databases">
        <title>Deep-cultivation of Planctomycetes and their phenomic and genomic characterization uncovers novel biology.</title>
        <authorList>
            <person name="Wiegand S."/>
            <person name="Jogler M."/>
            <person name="Boedeker C."/>
            <person name="Pinto D."/>
            <person name="Vollmers J."/>
            <person name="Rivas-Marin E."/>
            <person name="Kohn T."/>
            <person name="Peeters S.H."/>
            <person name="Heuer A."/>
            <person name="Rast P."/>
            <person name="Oberbeckmann S."/>
            <person name="Bunk B."/>
            <person name="Jeske O."/>
            <person name="Meyerdierks A."/>
            <person name="Storesund J.E."/>
            <person name="Kallscheuer N."/>
            <person name="Luecker S."/>
            <person name="Lage O.M."/>
            <person name="Pohl T."/>
            <person name="Merkel B.J."/>
            <person name="Hornburger P."/>
            <person name="Mueller R.-W."/>
            <person name="Bruemmer F."/>
            <person name="Labrenz M."/>
            <person name="Spormann A.M."/>
            <person name="Op Den Camp H."/>
            <person name="Overmann J."/>
            <person name="Amann R."/>
            <person name="Jetten M.S.M."/>
            <person name="Mascher T."/>
            <person name="Medema M.H."/>
            <person name="Devos D.P."/>
            <person name="Kaster A.-K."/>
            <person name="Ovreas L."/>
            <person name="Rohde M."/>
            <person name="Galperin M.Y."/>
            <person name="Jogler C."/>
        </authorList>
    </citation>
    <scope>NUCLEOTIDE SEQUENCE [LARGE SCALE GENOMIC DNA]</scope>
    <source>
        <strain evidence="11 12">KOR34</strain>
    </source>
</reference>
<keyword evidence="2 8" id="KW-0436">Ligase</keyword>
<sequence length="567" mass="63776">MRAPLTKRYGAGENACKIETRRSVYRSPSPIYCKETPMSQDDAPSTDPLVARRQKLAAIAELGIDPWGSRLDDHTPIGDVRSRAGEIRYAFPDGTEVDLPDFSAQDDDFNFRKWKADRNAEQDNARGEVVGPKFRVAGRVVLHRNKGKLHFIDLRDMTGDIQLMVGQKQVGDSWAVVENLDLGDLIAVDGSLVVTNTGELSIAAEKVHFLTKSLEPPPEKHHGLTDPEMRQRMRYVDLAYNDGVMQRFLNRSKIVQSVRNTLADQRFVEVEGPTLHSIAGGAAARPFTTHHNALDIDLFMRIALELHLKRLMVGGIERVYELGRVYRNEGISPKHNPEFTMLEVYQAYGDYRSMMDLTESIIVNAIKAVSTDEKPNYELPWGEESIDFTPPFARKTYDELFEQHAGVDPSNEGAVADLARKIGFDVDGRHPDVVKNEVFEEKVEDALMVPTFVIDYPASICPLTKRKADNPQVAERFELFIRGMEVANAYTELNDPDLQEELFKNQLAGLSEEDSMAKMDDDFIRALRHGMPPAGGLGIGIDRLVMLLTNSQTIRDVILFPLLRPEK</sequence>
<keyword evidence="8" id="KW-0963">Cytoplasm</keyword>
<dbReference type="InterPro" id="IPR004364">
    <property type="entry name" value="Aa-tRNA-synt_II"/>
</dbReference>
<dbReference type="NCBIfam" id="TIGR00499">
    <property type="entry name" value="lysS_bact"/>
    <property type="match status" value="1"/>
</dbReference>
<dbReference type="GO" id="GO:0005524">
    <property type="term" value="F:ATP binding"/>
    <property type="evidence" value="ECO:0007669"/>
    <property type="project" value="UniProtKB-UniRule"/>
</dbReference>
<dbReference type="SUPFAM" id="SSF55681">
    <property type="entry name" value="Class II aaRS and biotin synthetases"/>
    <property type="match status" value="1"/>
</dbReference>
<dbReference type="Gene3D" id="3.30.930.10">
    <property type="entry name" value="Bira Bifunctional Protein, Domain 2"/>
    <property type="match status" value="1"/>
</dbReference>
<dbReference type="GO" id="GO:0000287">
    <property type="term" value="F:magnesium ion binding"/>
    <property type="evidence" value="ECO:0007669"/>
    <property type="project" value="UniProtKB-UniRule"/>
</dbReference>
<evidence type="ECO:0000256" key="7">
    <source>
        <dbReference type="ARBA" id="ARBA00048573"/>
    </source>
</evidence>
<feature type="binding site" evidence="8">
    <location>
        <position position="478"/>
    </location>
    <ligand>
        <name>Mg(2+)</name>
        <dbReference type="ChEBI" id="CHEBI:18420"/>
        <label>1</label>
    </ligand>
</feature>
<comment type="subcellular location">
    <subcellularLocation>
        <location evidence="8">Cytoplasm</location>
    </subcellularLocation>
</comment>
<protein>
    <recommendedName>
        <fullName evidence="8">Lysine--tRNA ligase</fullName>
        <ecNumber evidence="8">6.1.1.6</ecNumber>
    </recommendedName>
    <alternativeName>
        <fullName evidence="8">Lysyl-tRNA synthetase</fullName>
        <shortName evidence="8">LysRS</shortName>
    </alternativeName>
</protein>
<dbReference type="EC" id="6.1.1.6" evidence="8"/>
<dbReference type="EMBL" id="SIHJ01000001">
    <property type="protein sequence ID" value="TWT37884.1"/>
    <property type="molecule type" value="Genomic_DNA"/>
</dbReference>
<dbReference type="Pfam" id="PF00152">
    <property type="entry name" value="tRNA-synt_2"/>
    <property type="match status" value="1"/>
</dbReference>
<comment type="similarity">
    <text evidence="1 8">Belongs to the class-II aminoacyl-tRNA synthetase family.</text>
</comment>
<dbReference type="GO" id="GO:0006430">
    <property type="term" value="P:lysyl-tRNA aminoacylation"/>
    <property type="evidence" value="ECO:0007669"/>
    <property type="project" value="UniProtKB-UniRule"/>
</dbReference>
<keyword evidence="8" id="KW-0648">Protein biosynthesis</keyword>
<dbReference type="Pfam" id="PF01336">
    <property type="entry name" value="tRNA_anti-codon"/>
    <property type="match status" value="1"/>
</dbReference>